<accession>A0AA39TWH9</accession>
<proteinExistence type="predicted"/>
<sequence>MYRIRKFCILPSCSPCSDIITCAIGAFAETLSLTLWNVYFSDFIIPDHPDDVILNEVRISHVERTDDVALIYFSSEGAEGRPAGICSMRCRWLTGTFGRLSLSHPKPISIIVMAKADTSLIAEYEIVPDVDVAVSEELRHSLDVHSCGNRARHTTTGLRSLTSRITTNCLLRESMSRTTSELGDL</sequence>
<dbReference type="Proteomes" id="UP001175211">
    <property type="component" value="Unassembled WGS sequence"/>
</dbReference>
<dbReference type="RefSeq" id="XP_060338768.1">
    <property type="nucleotide sequence ID" value="XM_060476485.1"/>
</dbReference>
<protein>
    <submittedName>
        <fullName evidence="1">Uncharacterized protein</fullName>
    </submittedName>
</protein>
<dbReference type="AlphaFoldDB" id="A0AA39TWH9"/>
<organism evidence="1 2">
    <name type="scientific">Armillaria tabescens</name>
    <name type="common">Ringless honey mushroom</name>
    <name type="synonym">Agaricus tabescens</name>
    <dbReference type="NCBI Taxonomy" id="1929756"/>
    <lineage>
        <taxon>Eukaryota</taxon>
        <taxon>Fungi</taxon>
        <taxon>Dikarya</taxon>
        <taxon>Basidiomycota</taxon>
        <taxon>Agaricomycotina</taxon>
        <taxon>Agaricomycetes</taxon>
        <taxon>Agaricomycetidae</taxon>
        <taxon>Agaricales</taxon>
        <taxon>Marasmiineae</taxon>
        <taxon>Physalacriaceae</taxon>
        <taxon>Desarmillaria</taxon>
    </lineage>
</organism>
<reference evidence="1" key="1">
    <citation type="submission" date="2023-06" db="EMBL/GenBank/DDBJ databases">
        <authorList>
            <consortium name="Lawrence Berkeley National Laboratory"/>
            <person name="Ahrendt S."/>
            <person name="Sahu N."/>
            <person name="Indic B."/>
            <person name="Wong-Bajracharya J."/>
            <person name="Merenyi Z."/>
            <person name="Ke H.-M."/>
            <person name="Monk M."/>
            <person name="Kocsube S."/>
            <person name="Drula E."/>
            <person name="Lipzen A."/>
            <person name="Balint B."/>
            <person name="Henrissat B."/>
            <person name="Andreopoulos B."/>
            <person name="Martin F.M."/>
            <person name="Harder C.B."/>
            <person name="Rigling D."/>
            <person name="Ford K.L."/>
            <person name="Foster G.D."/>
            <person name="Pangilinan J."/>
            <person name="Papanicolaou A."/>
            <person name="Barry K."/>
            <person name="LaButti K."/>
            <person name="Viragh M."/>
            <person name="Koriabine M."/>
            <person name="Yan M."/>
            <person name="Riley R."/>
            <person name="Champramary S."/>
            <person name="Plett K.L."/>
            <person name="Tsai I.J."/>
            <person name="Slot J."/>
            <person name="Sipos G."/>
            <person name="Plett J."/>
            <person name="Nagy L.G."/>
            <person name="Grigoriev I.V."/>
        </authorList>
    </citation>
    <scope>NUCLEOTIDE SEQUENCE</scope>
    <source>
        <strain evidence="1">CCBAS 213</strain>
    </source>
</reference>
<name>A0AA39TWH9_ARMTA</name>
<dbReference type="EMBL" id="JAUEPS010000002">
    <property type="protein sequence ID" value="KAK0468493.1"/>
    <property type="molecule type" value="Genomic_DNA"/>
</dbReference>
<keyword evidence="2" id="KW-1185">Reference proteome</keyword>
<evidence type="ECO:0000313" key="2">
    <source>
        <dbReference type="Proteomes" id="UP001175211"/>
    </source>
</evidence>
<dbReference type="GeneID" id="85360033"/>
<gene>
    <name evidence="1" type="ORF">EV420DRAFT_1635745</name>
</gene>
<comment type="caution">
    <text evidence="1">The sequence shown here is derived from an EMBL/GenBank/DDBJ whole genome shotgun (WGS) entry which is preliminary data.</text>
</comment>
<evidence type="ECO:0000313" key="1">
    <source>
        <dbReference type="EMBL" id="KAK0468493.1"/>
    </source>
</evidence>